<protein>
    <recommendedName>
        <fullName evidence="2">Glyoxalase domain-containing protein 5</fullName>
    </recommendedName>
</protein>
<dbReference type="Pfam" id="PF00903">
    <property type="entry name" value="Glyoxalase"/>
    <property type="match status" value="1"/>
</dbReference>
<evidence type="ECO:0000313" key="5">
    <source>
        <dbReference type="WBParaSite" id="ACRNAN_scaffold1213.g31079.t1"/>
    </source>
</evidence>
<evidence type="ECO:0000313" key="4">
    <source>
        <dbReference type="Proteomes" id="UP000887540"/>
    </source>
</evidence>
<reference evidence="5" key="1">
    <citation type="submission" date="2022-11" db="UniProtKB">
        <authorList>
            <consortium name="WormBaseParasite"/>
        </authorList>
    </citation>
    <scope>IDENTIFICATION</scope>
</reference>
<accession>A0A914CN51</accession>
<keyword evidence="4" id="KW-1185">Reference proteome</keyword>
<dbReference type="AlphaFoldDB" id="A0A914CN51"/>
<comment type="similarity">
    <text evidence="1">Belongs to the glyoxalase I family.</text>
</comment>
<dbReference type="InterPro" id="IPR029068">
    <property type="entry name" value="Glyas_Bleomycin-R_OHBP_Dase"/>
</dbReference>
<feature type="domain" description="VOC" evidence="3">
    <location>
        <begin position="4"/>
        <end position="131"/>
    </location>
</feature>
<sequence>MIGHLDHLVIITENEKKCIKFYTEILGMQLETFIEAGSTPPVLRKALKFGNQKLNIKVKGHWYIPRPHCDLVGSLDLCFIVTKPLEEVIEHLNNHDIKIEEGPSIRIGSKGAIRSIFIRDPDKNIVELSEYVE</sequence>
<dbReference type="Gene3D" id="3.10.180.10">
    <property type="entry name" value="2,3-Dihydroxybiphenyl 1,2-Dioxygenase, domain 1"/>
    <property type="match status" value="1"/>
</dbReference>
<proteinExistence type="inferred from homology"/>
<dbReference type="InterPro" id="IPR037523">
    <property type="entry name" value="VOC_core"/>
</dbReference>
<dbReference type="Proteomes" id="UP000887540">
    <property type="component" value="Unplaced"/>
</dbReference>
<dbReference type="WBParaSite" id="ACRNAN_scaffold1213.g31079.t1">
    <property type="protein sequence ID" value="ACRNAN_scaffold1213.g31079.t1"/>
    <property type="gene ID" value="ACRNAN_scaffold1213.g31079"/>
</dbReference>
<evidence type="ECO:0000256" key="2">
    <source>
        <dbReference type="ARBA" id="ARBA00040140"/>
    </source>
</evidence>
<dbReference type="SUPFAM" id="SSF54593">
    <property type="entry name" value="Glyoxalase/Bleomycin resistance protein/Dihydroxybiphenyl dioxygenase"/>
    <property type="match status" value="1"/>
</dbReference>
<dbReference type="PANTHER" id="PTHR21366:SF14">
    <property type="entry name" value="GLYOXALASE DOMAIN-CONTAINING PROTEIN 5"/>
    <property type="match status" value="1"/>
</dbReference>
<dbReference type="InterPro" id="IPR004360">
    <property type="entry name" value="Glyas_Fos-R_dOase_dom"/>
</dbReference>
<name>A0A914CN51_9BILA</name>
<dbReference type="InterPro" id="IPR050383">
    <property type="entry name" value="GlyoxalaseI/FosfomycinResist"/>
</dbReference>
<dbReference type="PANTHER" id="PTHR21366">
    <property type="entry name" value="GLYOXALASE FAMILY PROTEIN"/>
    <property type="match status" value="1"/>
</dbReference>
<dbReference type="PROSITE" id="PS51819">
    <property type="entry name" value="VOC"/>
    <property type="match status" value="1"/>
</dbReference>
<organism evidence="4 5">
    <name type="scientific">Acrobeloides nanus</name>
    <dbReference type="NCBI Taxonomy" id="290746"/>
    <lineage>
        <taxon>Eukaryota</taxon>
        <taxon>Metazoa</taxon>
        <taxon>Ecdysozoa</taxon>
        <taxon>Nematoda</taxon>
        <taxon>Chromadorea</taxon>
        <taxon>Rhabditida</taxon>
        <taxon>Tylenchina</taxon>
        <taxon>Cephalobomorpha</taxon>
        <taxon>Cephaloboidea</taxon>
        <taxon>Cephalobidae</taxon>
        <taxon>Acrobeloides</taxon>
    </lineage>
</organism>
<evidence type="ECO:0000256" key="1">
    <source>
        <dbReference type="ARBA" id="ARBA00010363"/>
    </source>
</evidence>
<evidence type="ECO:0000259" key="3">
    <source>
        <dbReference type="PROSITE" id="PS51819"/>
    </source>
</evidence>